<keyword evidence="2" id="KW-1185">Reference proteome</keyword>
<proteinExistence type="predicted"/>
<dbReference type="Proteomes" id="UP000323454">
    <property type="component" value="Unassembled WGS sequence"/>
</dbReference>
<dbReference type="RefSeq" id="WP_149850314.1">
    <property type="nucleotide sequence ID" value="NZ_VUOB01000026.1"/>
</dbReference>
<comment type="caution">
    <text evidence="1">The sequence shown here is derived from an EMBL/GenBank/DDBJ whole genome shotgun (WGS) entry which is preliminary data.</text>
</comment>
<name>A0A5B2XEB9_9PSEU</name>
<protein>
    <submittedName>
        <fullName evidence="1">Uncharacterized protein</fullName>
    </submittedName>
</protein>
<dbReference type="OrthoDB" id="3699037at2"/>
<dbReference type="AlphaFoldDB" id="A0A5B2XEB9"/>
<organism evidence="1 2">
    <name type="scientific">Solihabitans fulvus</name>
    <dbReference type="NCBI Taxonomy" id="1892852"/>
    <lineage>
        <taxon>Bacteria</taxon>
        <taxon>Bacillati</taxon>
        <taxon>Actinomycetota</taxon>
        <taxon>Actinomycetes</taxon>
        <taxon>Pseudonocardiales</taxon>
        <taxon>Pseudonocardiaceae</taxon>
        <taxon>Solihabitans</taxon>
    </lineage>
</organism>
<accession>A0A5B2XEB9</accession>
<gene>
    <name evidence="1" type="ORF">F0L68_15705</name>
</gene>
<reference evidence="1 2" key="2">
    <citation type="submission" date="2019-09" db="EMBL/GenBank/DDBJ databases">
        <authorList>
            <person name="Jin C."/>
        </authorList>
    </citation>
    <scope>NUCLEOTIDE SEQUENCE [LARGE SCALE GENOMIC DNA]</scope>
    <source>
        <strain evidence="1 2">AN110305</strain>
    </source>
</reference>
<dbReference type="EMBL" id="VUOB01000026">
    <property type="protein sequence ID" value="KAA2261693.1"/>
    <property type="molecule type" value="Genomic_DNA"/>
</dbReference>
<reference evidence="1 2" key="1">
    <citation type="submission" date="2019-09" db="EMBL/GenBank/DDBJ databases">
        <title>Goodfellowia gen. nov., a new genus of the Pseudonocardineae related to Actinoalloteichus, containing Goodfellowia coeruleoviolacea gen. nov., comb. nov. gen. nov., comb. nov.</title>
        <authorList>
            <person name="Labeda D."/>
        </authorList>
    </citation>
    <scope>NUCLEOTIDE SEQUENCE [LARGE SCALE GENOMIC DNA]</scope>
    <source>
        <strain evidence="1 2">AN110305</strain>
    </source>
</reference>
<evidence type="ECO:0000313" key="1">
    <source>
        <dbReference type="EMBL" id="KAA2261693.1"/>
    </source>
</evidence>
<sequence length="68" mass="7531">MSDLTTVNERERAEVLELIGLASAQIEAWTVERDRLVRKARALGGLAVRGEAGAGRRVKRERTLSIVE</sequence>
<evidence type="ECO:0000313" key="2">
    <source>
        <dbReference type="Proteomes" id="UP000323454"/>
    </source>
</evidence>